<organism evidence="1 2">
    <name type="scientific">Phaseolus angularis</name>
    <name type="common">Azuki bean</name>
    <name type="synonym">Vigna angularis</name>
    <dbReference type="NCBI Taxonomy" id="3914"/>
    <lineage>
        <taxon>Eukaryota</taxon>
        <taxon>Viridiplantae</taxon>
        <taxon>Streptophyta</taxon>
        <taxon>Embryophyta</taxon>
        <taxon>Tracheophyta</taxon>
        <taxon>Spermatophyta</taxon>
        <taxon>Magnoliopsida</taxon>
        <taxon>eudicotyledons</taxon>
        <taxon>Gunneridae</taxon>
        <taxon>Pentapetalae</taxon>
        <taxon>rosids</taxon>
        <taxon>fabids</taxon>
        <taxon>Fabales</taxon>
        <taxon>Fabaceae</taxon>
        <taxon>Papilionoideae</taxon>
        <taxon>50 kb inversion clade</taxon>
        <taxon>NPAAA clade</taxon>
        <taxon>indigoferoid/millettioid clade</taxon>
        <taxon>Phaseoleae</taxon>
        <taxon>Vigna</taxon>
    </lineage>
</organism>
<proteinExistence type="predicted"/>
<sequence length="69" mass="7703">MKSNEELTLQVAEVEKVVANEKTKAKTLLGEARTITCQLQISNDDLKLDLQCSGEKNKKLVTERDDLLA</sequence>
<dbReference type="Proteomes" id="UP000743370">
    <property type="component" value="Unassembled WGS sequence"/>
</dbReference>
<accession>A0A8T0JXY6</accession>
<dbReference type="AlphaFoldDB" id="A0A8T0JXY6"/>
<evidence type="ECO:0000313" key="2">
    <source>
        <dbReference type="Proteomes" id="UP000743370"/>
    </source>
</evidence>
<protein>
    <submittedName>
        <fullName evidence="1">Uncharacterized protein</fullName>
    </submittedName>
</protein>
<dbReference type="EMBL" id="JABFOF010000008">
    <property type="protein sequence ID" value="KAG2384143.1"/>
    <property type="molecule type" value="Genomic_DNA"/>
</dbReference>
<evidence type="ECO:0000313" key="1">
    <source>
        <dbReference type="EMBL" id="KAG2384143.1"/>
    </source>
</evidence>
<reference evidence="1 2" key="1">
    <citation type="submission" date="2020-05" db="EMBL/GenBank/DDBJ databases">
        <title>Vigna angularis (adzuki bean) Var. LongXiaoDou No. 4 denovo assembly.</title>
        <authorList>
            <person name="Xiang H."/>
        </authorList>
    </citation>
    <scope>NUCLEOTIDE SEQUENCE [LARGE SCALE GENOMIC DNA]</scope>
    <source>
        <tissue evidence="1">Leaf</tissue>
    </source>
</reference>
<gene>
    <name evidence="1" type="ORF">HKW66_Vig0150940</name>
</gene>
<comment type="caution">
    <text evidence="1">The sequence shown here is derived from an EMBL/GenBank/DDBJ whole genome shotgun (WGS) entry which is preliminary data.</text>
</comment>
<name>A0A8T0JXY6_PHAAN</name>